<keyword evidence="3" id="KW-1185">Reference proteome</keyword>
<feature type="transmembrane region" description="Helical" evidence="1">
    <location>
        <begin position="376"/>
        <end position="394"/>
    </location>
</feature>
<proteinExistence type="predicted"/>
<accession>A0A8J3PCD1</accession>
<dbReference type="EMBL" id="BONJ01000001">
    <property type="protein sequence ID" value="GIG12316.1"/>
    <property type="molecule type" value="Genomic_DNA"/>
</dbReference>
<dbReference type="AlphaFoldDB" id="A0A8J3PCD1"/>
<evidence type="ECO:0000313" key="3">
    <source>
        <dbReference type="Proteomes" id="UP000660339"/>
    </source>
</evidence>
<evidence type="ECO:0000256" key="1">
    <source>
        <dbReference type="SAM" id="Phobius"/>
    </source>
</evidence>
<keyword evidence="1" id="KW-0812">Transmembrane</keyword>
<reference evidence="2" key="1">
    <citation type="submission" date="2021-01" db="EMBL/GenBank/DDBJ databases">
        <title>Whole genome shotgun sequence of Catellatospora methionotrophica NBRC 14553.</title>
        <authorList>
            <person name="Komaki H."/>
            <person name="Tamura T."/>
        </authorList>
    </citation>
    <scope>NUCLEOTIDE SEQUENCE</scope>
    <source>
        <strain evidence="2">NBRC 14553</strain>
    </source>
</reference>
<keyword evidence="1" id="KW-1133">Transmembrane helix</keyword>
<sequence>MANCAQCSNEAVVGERCLPHHIEGCPTDDVGRPVLAELDLSGRRLDDVQLDNLVITGDLNCAGTTFRGPLRVRDVDVGGFVDFNHAQMQAYVSIQGLTAGGPFRMRDAVLERDVYLSRVACTGVATLARSTLAGSVEIDGWRAHSLDLRRTTFQHRALLQLGDVTRVYLLRAGFQRGVRLTFAGPTRFDLQEVDLGGPSAITAAAPTVEAWRMQDRPILGRTLGTDLSQVRLSYVDLSECSFAGAHHLDKLTVEDWHGWRTSPRGLWVTHRVTLADEHRVRGHARWALPGPAGREAPSLDSVQADYHALRSMMQDRKDQRAASDFYYGEMEMRRIGLRRSVRSGLQARNWRAAFSAMGEWLLLCLYWLLSGYGQRAWRAFTTLAVVVAVAAGALDRWGFQTPTAYDDALRYALRAASTLLRGSDVALTPTGDWIELVLRLVAPLLLALGLLAIRERVRR</sequence>
<organism evidence="2 3">
    <name type="scientific">Catellatospora methionotrophica</name>
    <dbReference type="NCBI Taxonomy" id="121620"/>
    <lineage>
        <taxon>Bacteria</taxon>
        <taxon>Bacillati</taxon>
        <taxon>Actinomycetota</taxon>
        <taxon>Actinomycetes</taxon>
        <taxon>Micromonosporales</taxon>
        <taxon>Micromonosporaceae</taxon>
        <taxon>Catellatospora</taxon>
    </lineage>
</organism>
<dbReference type="Gene3D" id="2.160.20.80">
    <property type="entry name" value="E3 ubiquitin-protein ligase SopA"/>
    <property type="match status" value="1"/>
</dbReference>
<dbReference type="Proteomes" id="UP000660339">
    <property type="component" value="Unassembled WGS sequence"/>
</dbReference>
<keyword evidence="1" id="KW-0472">Membrane</keyword>
<dbReference type="RefSeq" id="WP_166380165.1">
    <property type="nucleotide sequence ID" value="NZ_BAAATT010000033.1"/>
</dbReference>
<gene>
    <name evidence="2" type="ORF">Cme02nite_06480</name>
</gene>
<name>A0A8J3PCD1_9ACTN</name>
<feature type="transmembrane region" description="Helical" evidence="1">
    <location>
        <begin position="436"/>
        <end position="453"/>
    </location>
</feature>
<feature type="transmembrane region" description="Helical" evidence="1">
    <location>
        <begin position="350"/>
        <end position="369"/>
    </location>
</feature>
<comment type="caution">
    <text evidence="2">The sequence shown here is derived from an EMBL/GenBank/DDBJ whole genome shotgun (WGS) entry which is preliminary data.</text>
</comment>
<protein>
    <submittedName>
        <fullName evidence="2">Uncharacterized protein</fullName>
    </submittedName>
</protein>
<evidence type="ECO:0000313" key="2">
    <source>
        <dbReference type="EMBL" id="GIG12316.1"/>
    </source>
</evidence>